<keyword evidence="9" id="KW-0472">Membrane</keyword>
<evidence type="ECO:0000256" key="2">
    <source>
        <dbReference type="ARBA" id="ARBA00008891"/>
    </source>
</evidence>
<dbReference type="GO" id="GO:0045490">
    <property type="term" value="P:pectin catabolic process"/>
    <property type="evidence" value="ECO:0007669"/>
    <property type="project" value="TreeGrafter"/>
</dbReference>
<evidence type="ECO:0000256" key="1">
    <source>
        <dbReference type="ARBA" id="ARBA00005184"/>
    </source>
</evidence>
<dbReference type="PANTHER" id="PTHR31321:SF77">
    <property type="entry name" value="PECTINESTERASE CATALYTIC DOMAIN-CONTAINING PROTEIN"/>
    <property type="match status" value="1"/>
</dbReference>
<dbReference type="PANTHER" id="PTHR31321">
    <property type="entry name" value="ACYL-COA THIOESTER HYDROLASE YBHC-RELATED"/>
    <property type="match status" value="1"/>
</dbReference>
<evidence type="ECO:0000256" key="6">
    <source>
        <dbReference type="ARBA" id="ARBA00023180"/>
    </source>
</evidence>
<evidence type="ECO:0000256" key="5">
    <source>
        <dbReference type="ARBA" id="ARBA00023085"/>
    </source>
</evidence>
<keyword evidence="9" id="KW-0812">Transmembrane</keyword>
<comment type="caution">
    <text evidence="11">The sequence shown here is derived from an EMBL/GenBank/DDBJ whole genome shotgun (WGS) entry which is preliminary data.</text>
</comment>
<evidence type="ECO:0000256" key="7">
    <source>
        <dbReference type="ARBA" id="ARBA00047928"/>
    </source>
</evidence>
<dbReference type="FunFam" id="2.160.20.10:FF:000013">
    <property type="entry name" value="Pectinesterase"/>
    <property type="match status" value="1"/>
</dbReference>
<dbReference type="EMBL" id="CM031840">
    <property type="protein sequence ID" value="KAG6672412.1"/>
    <property type="molecule type" value="Genomic_DNA"/>
</dbReference>
<dbReference type="Pfam" id="PF01095">
    <property type="entry name" value="Pectinesterase"/>
    <property type="match status" value="1"/>
</dbReference>
<evidence type="ECO:0000259" key="10">
    <source>
        <dbReference type="Pfam" id="PF01095"/>
    </source>
</evidence>
<keyword evidence="9" id="KW-1133">Transmembrane helix</keyword>
<evidence type="ECO:0000313" key="12">
    <source>
        <dbReference type="Proteomes" id="UP000811246"/>
    </source>
</evidence>
<organism evidence="11 12">
    <name type="scientific">Carya illinoinensis</name>
    <name type="common">Pecan</name>
    <dbReference type="NCBI Taxonomy" id="32201"/>
    <lineage>
        <taxon>Eukaryota</taxon>
        <taxon>Viridiplantae</taxon>
        <taxon>Streptophyta</taxon>
        <taxon>Embryophyta</taxon>
        <taxon>Tracheophyta</taxon>
        <taxon>Spermatophyta</taxon>
        <taxon>Magnoliopsida</taxon>
        <taxon>eudicotyledons</taxon>
        <taxon>Gunneridae</taxon>
        <taxon>Pentapetalae</taxon>
        <taxon>rosids</taxon>
        <taxon>fabids</taxon>
        <taxon>Fagales</taxon>
        <taxon>Juglandaceae</taxon>
        <taxon>Carya</taxon>
    </lineage>
</organism>
<dbReference type="GO" id="GO:0030599">
    <property type="term" value="F:pectinesterase activity"/>
    <property type="evidence" value="ECO:0007669"/>
    <property type="project" value="UniProtKB-EC"/>
</dbReference>
<keyword evidence="5" id="KW-0063">Aspartyl esterase</keyword>
<comment type="similarity">
    <text evidence="2">Belongs to the pectinesterase family.</text>
</comment>
<evidence type="ECO:0000256" key="9">
    <source>
        <dbReference type="SAM" id="Phobius"/>
    </source>
</evidence>
<dbReference type="EC" id="3.1.1.11" evidence="3"/>
<keyword evidence="4" id="KW-0378">Hydrolase</keyword>
<name>A0A922A085_CARIL</name>
<accession>A0A922A085</accession>
<comment type="catalytic activity">
    <reaction evidence="7">
        <text>[(1-&gt;4)-alpha-D-galacturonosyl methyl ester](n) + n H2O = [(1-&gt;4)-alpha-D-galacturonosyl](n) + n methanol + n H(+)</text>
        <dbReference type="Rhea" id="RHEA:22380"/>
        <dbReference type="Rhea" id="RHEA-COMP:14570"/>
        <dbReference type="Rhea" id="RHEA-COMP:14573"/>
        <dbReference type="ChEBI" id="CHEBI:15377"/>
        <dbReference type="ChEBI" id="CHEBI:15378"/>
        <dbReference type="ChEBI" id="CHEBI:17790"/>
        <dbReference type="ChEBI" id="CHEBI:140522"/>
        <dbReference type="ChEBI" id="CHEBI:140523"/>
        <dbReference type="EC" id="3.1.1.11"/>
    </reaction>
</comment>
<dbReference type="Proteomes" id="UP000811246">
    <property type="component" value="Chromosome 16"/>
</dbReference>
<protein>
    <recommendedName>
        <fullName evidence="3">pectinesterase</fullName>
        <ecNumber evidence="3">3.1.1.11</ecNumber>
    </recommendedName>
</protein>
<dbReference type="AlphaFoldDB" id="A0A922A085"/>
<evidence type="ECO:0000256" key="8">
    <source>
        <dbReference type="ARBA" id="ARBA00057335"/>
    </source>
</evidence>
<gene>
    <name evidence="11" type="ORF">I3842_16G056200</name>
</gene>
<reference evidence="11" key="1">
    <citation type="submission" date="2021-01" db="EMBL/GenBank/DDBJ databases">
        <authorList>
            <person name="Lovell J.T."/>
            <person name="Bentley N."/>
            <person name="Bhattarai G."/>
            <person name="Jenkins J.W."/>
            <person name="Sreedasyam A."/>
            <person name="Alarcon Y."/>
            <person name="Bock C."/>
            <person name="Boston L."/>
            <person name="Carlson J."/>
            <person name="Cervantes K."/>
            <person name="Clermont K."/>
            <person name="Krom N."/>
            <person name="Kubenka K."/>
            <person name="Mamidi S."/>
            <person name="Mattison C."/>
            <person name="Monteros M."/>
            <person name="Pisani C."/>
            <person name="Plott C."/>
            <person name="Rajasekar S."/>
            <person name="Rhein H.S."/>
            <person name="Rohla C."/>
            <person name="Song M."/>
            <person name="Hilaire R.S."/>
            <person name="Shu S."/>
            <person name="Wells L."/>
            <person name="Wang X."/>
            <person name="Webber J."/>
            <person name="Heerema R.J."/>
            <person name="Klein P."/>
            <person name="Conner P."/>
            <person name="Grauke L."/>
            <person name="Grimwood J."/>
            <person name="Schmutz J."/>
            <person name="Randall J.J."/>
        </authorList>
    </citation>
    <scope>NUCLEOTIDE SEQUENCE</scope>
    <source>
        <tissue evidence="11">Leaf</tissue>
    </source>
</reference>
<evidence type="ECO:0000256" key="3">
    <source>
        <dbReference type="ARBA" id="ARBA00013229"/>
    </source>
</evidence>
<proteinExistence type="inferred from homology"/>
<keyword evidence="6" id="KW-0325">Glycoprotein</keyword>
<evidence type="ECO:0000313" key="11">
    <source>
        <dbReference type="EMBL" id="KAG6672412.1"/>
    </source>
</evidence>
<comment type="pathway">
    <text evidence="1">Glycan metabolism; pectin degradation; 2-dehydro-3-deoxy-D-gluconate from pectin: step 1/5.</text>
</comment>
<dbReference type="GO" id="GO:0042545">
    <property type="term" value="P:cell wall modification"/>
    <property type="evidence" value="ECO:0007669"/>
    <property type="project" value="InterPro"/>
</dbReference>
<evidence type="ECO:0000256" key="4">
    <source>
        <dbReference type="ARBA" id="ARBA00022801"/>
    </source>
</evidence>
<dbReference type="InterPro" id="IPR000070">
    <property type="entry name" value="Pectinesterase_cat"/>
</dbReference>
<comment type="function">
    <text evidence="8">Acts in the modification of cell walls via demethylesterification of cell wall pectin.</text>
</comment>
<feature type="transmembrane region" description="Helical" evidence="9">
    <location>
        <begin position="55"/>
        <end position="74"/>
    </location>
</feature>
<feature type="domain" description="Pectinesterase catalytic" evidence="10">
    <location>
        <begin position="96"/>
        <end position="366"/>
    </location>
</feature>
<sequence>MESTLKSGSTEVACHFVRVVSSRTEAGYLTWSTPNTAIELIICDFLSLQNFERNMMMNLGCFLNFFVLVSWTFMASSISEADPDPTRMTSALLIRVDQSGKGDFQKIQDAINAVPSNNSELVYIWVKAGIYTEKIVVPADKPFITISGRNAAETVITWKEGGEIYESPTFSVLASDFVARSLTIQNTNGGKAVALWVAGDRAAFYGCRIMSNQDTLLDDTGRHYYRNCYIQGDTDFICGNAASLFEKCHLHSLSDLAGAITAQRRESPSENTGFTFLGCKITGVKSAVLGRPWGPYSRVVFAFTYMSSIVLPQGWDDWGSASNQKTSYYGEYKCYGAGANTSKRVQWSHSLMTVQEAAPFLTMDSIGGKSWIRPSPTSFKKFPTISN</sequence>